<proteinExistence type="predicted"/>
<evidence type="ECO:0000256" key="2">
    <source>
        <dbReference type="SAM" id="Phobius"/>
    </source>
</evidence>
<keyword evidence="2" id="KW-0472">Membrane</keyword>
<dbReference type="GO" id="GO:0022857">
    <property type="term" value="F:transmembrane transporter activity"/>
    <property type="evidence" value="ECO:0007669"/>
    <property type="project" value="InterPro"/>
</dbReference>
<comment type="subcellular location">
    <subcellularLocation>
        <location evidence="1">Membrane</location>
        <topology evidence="1">Multi-pass membrane protein</topology>
    </subcellularLocation>
</comment>
<feature type="transmembrane region" description="Helical" evidence="2">
    <location>
        <begin position="192"/>
        <end position="210"/>
    </location>
</feature>
<feature type="transmembrane region" description="Helical" evidence="2">
    <location>
        <begin position="123"/>
        <end position="143"/>
    </location>
</feature>
<reference evidence="4" key="2">
    <citation type="journal article" date="2023" name="Science">
        <title>Genomic signatures of disease resistance in endangered staghorn corals.</title>
        <authorList>
            <person name="Vollmer S.V."/>
            <person name="Selwyn J.D."/>
            <person name="Despard B.A."/>
            <person name="Roesel C.L."/>
        </authorList>
    </citation>
    <scope>NUCLEOTIDE SEQUENCE</scope>
    <source>
        <strain evidence="4">K2</strain>
    </source>
</reference>
<feature type="transmembrane region" description="Helical" evidence="2">
    <location>
        <begin position="307"/>
        <end position="327"/>
    </location>
</feature>
<name>A0AAD9UZ96_ACRCE</name>
<dbReference type="CDD" id="cd17352">
    <property type="entry name" value="MFS_MCT_SLC16"/>
    <property type="match status" value="1"/>
</dbReference>
<dbReference type="AlphaFoldDB" id="A0AAD9UZ96"/>
<dbReference type="Gene3D" id="1.20.1250.20">
    <property type="entry name" value="MFS general substrate transporter like domains"/>
    <property type="match status" value="2"/>
</dbReference>
<keyword evidence="2" id="KW-0812">Transmembrane</keyword>
<dbReference type="PANTHER" id="PTHR11360:SF251">
    <property type="entry name" value="MAJOR FACILITATOR SUPERFAMILY (MFS) PROFILE DOMAIN-CONTAINING PROTEIN"/>
    <property type="match status" value="1"/>
</dbReference>
<feature type="transmembrane region" description="Helical" evidence="2">
    <location>
        <begin position="99"/>
        <end position="117"/>
    </location>
</feature>
<reference evidence="4" key="1">
    <citation type="journal article" date="2023" name="G3 (Bethesda)">
        <title>Whole genome assembly and annotation of the endangered Caribbean coral Acropora cervicornis.</title>
        <authorList>
            <person name="Selwyn J.D."/>
            <person name="Vollmer S.V."/>
        </authorList>
    </citation>
    <scope>NUCLEOTIDE SEQUENCE</scope>
    <source>
        <strain evidence="4">K2</strain>
    </source>
</reference>
<feature type="transmembrane region" description="Helical" evidence="2">
    <location>
        <begin position="277"/>
        <end position="295"/>
    </location>
</feature>
<feature type="transmembrane region" description="Helical" evidence="2">
    <location>
        <begin position="231"/>
        <end position="257"/>
    </location>
</feature>
<accession>A0AAD9UZ96</accession>
<evidence type="ECO:0000259" key="3">
    <source>
        <dbReference type="PROSITE" id="PS50850"/>
    </source>
</evidence>
<comment type="caution">
    <text evidence="4">The sequence shown here is derived from an EMBL/GenBank/DDBJ whole genome shotgun (WGS) entry which is preliminary data.</text>
</comment>
<feature type="transmembrane region" description="Helical" evidence="2">
    <location>
        <begin position="368"/>
        <end position="386"/>
    </location>
</feature>
<feature type="transmembrane region" description="Helical" evidence="2">
    <location>
        <begin position="398"/>
        <end position="420"/>
    </location>
</feature>
<dbReference type="InterPro" id="IPR036259">
    <property type="entry name" value="MFS_trans_sf"/>
</dbReference>
<evidence type="ECO:0000256" key="1">
    <source>
        <dbReference type="ARBA" id="ARBA00004141"/>
    </source>
</evidence>
<feature type="transmembrane region" description="Helical" evidence="2">
    <location>
        <begin position="70"/>
        <end position="87"/>
    </location>
</feature>
<feature type="transmembrane region" description="Helical" evidence="2">
    <location>
        <begin position="30"/>
        <end position="50"/>
    </location>
</feature>
<dbReference type="PANTHER" id="PTHR11360">
    <property type="entry name" value="MONOCARBOXYLATE TRANSPORTER"/>
    <property type="match status" value="1"/>
</dbReference>
<dbReference type="InterPro" id="IPR011701">
    <property type="entry name" value="MFS"/>
</dbReference>
<dbReference type="InterPro" id="IPR020846">
    <property type="entry name" value="MFS_dom"/>
</dbReference>
<feature type="transmembrane region" description="Helical" evidence="2">
    <location>
        <begin position="333"/>
        <end position="356"/>
    </location>
</feature>
<dbReference type="EMBL" id="JARQWQ010000062">
    <property type="protein sequence ID" value="KAK2555499.1"/>
    <property type="molecule type" value="Genomic_DNA"/>
</dbReference>
<feature type="domain" description="Major facilitator superfamily (MFS) profile" evidence="3">
    <location>
        <begin position="30"/>
        <end position="422"/>
    </location>
</feature>
<evidence type="ECO:0000313" key="4">
    <source>
        <dbReference type="EMBL" id="KAK2555499.1"/>
    </source>
</evidence>
<gene>
    <name evidence="4" type="ORF">P5673_022838</name>
</gene>
<evidence type="ECO:0000313" key="5">
    <source>
        <dbReference type="Proteomes" id="UP001249851"/>
    </source>
</evidence>
<dbReference type="InterPro" id="IPR050327">
    <property type="entry name" value="Proton-linked_MCT"/>
</dbReference>
<feature type="transmembrane region" description="Helical" evidence="2">
    <location>
        <begin position="155"/>
        <end position="180"/>
    </location>
</feature>
<organism evidence="4 5">
    <name type="scientific">Acropora cervicornis</name>
    <name type="common">Staghorn coral</name>
    <dbReference type="NCBI Taxonomy" id="6130"/>
    <lineage>
        <taxon>Eukaryota</taxon>
        <taxon>Metazoa</taxon>
        <taxon>Cnidaria</taxon>
        <taxon>Anthozoa</taxon>
        <taxon>Hexacorallia</taxon>
        <taxon>Scleractinia</taxon>
        <taxon>Astrocoeniina</taxon>
        <taxon>Acroporidae</taxon>
        <taxon>Acropora</taxon>
    </lineage>
</organism>
<keyword evidence="5" id="KW-1185">Reference proteome</keyword>
<dbReference type="SUPFAM" id="SSF103473">
    <property type="entry name" value="MFS general substrate transporter"/>
    <property type="match status" value="1"/>
</dbReference>
<dbReference type="Proteomes" id="UP001249851">
    <property type="component" value="Unassembled WGS sequence"/>
</dbReference>
<keyword evidence="2" id="KW-1133">Transmembrane helix</keyword>
<dbReference type="PROSITE" id="PS50850">
    <property type="entry name" value="MFS"/>
    <property type="match status" value="1"/>
</dbReference>
<dbReference type="GO" id="GO:0016020">
    <property type="term" value="C:membrane"/>
    <property type="evidence" value="ECO:0007669"/>
    <property type="project" value="UniProtKB-SubCell"/>
</dbReference>
<protein>
    <submittedName>
        <fullName evidence="4">Monocarboxylate transporter 10</fullName>
    </submittedName>
</protein>
<sequence>MGRNREEIKESEKGEVQTLVDRSDVPEGGWGWFVCLAGFIAQFVVLGLQNNTGILYKTLLTEFKSSKGETAWVLSIGLGMMFMFAPVSSALSERVGCRAVAFVGGLLGVLGFVSSSFVTNVHLLYGTFGVLWGIGASMSYLPTLRSLPYWFSRRIGLANGIVTAGSGVGTIAMGPIMQLAVNRLGWANSTRVLAGMLSLCTIGSLLYRVPNQNNKTAEKVEREEKPQRPPIFDISVFWNKAFLVWCISLSTFMMGYFVPFVHLPAYAEECGIPNSQSSTLVGMMSVGSTFGRLIFGKLGDHPKVNRLYCFQTAMLVIGVADTLSTLTKSYAGLVVYMVVFGVFDGCFVVFLAVLCADIVGVDKVSAGIGVQFFFMAITSIAGPPVAGMIYELSQSYQIAFYVAGACSTVATCLLFLVPILMPPELCDNSRGRAETVCSKDSEKPLIRIQSPDSSEPMSSSKASLDRSCRKLNSTLHLSPSQSYLNRYCDIPKRTSMRASMASLLSFGPIQPAKGEVLVVVERVSQV</sequence>
<dbReference type="Pfam" id="PF07690">
    <property type="entry name" value="MFS_1"/>
    <property type="match status" value="1"/>
</dbReference>